<feature type="compositionally biased region" description="Low complexity" evidence="1">
    <location>
        <begin position="1"/>
        <end position="18"/>
    </location>
</feature>
<evidence type="ECO:0000256" key="1">
    <source>
        <dbReference type="SAM" id="MobiDB-lite"/>
    </source>
</evidence>
<reference evidence="2" key="1">
    <citation type="submission" date="2022-04" db="EMBL/GenBank/DDBJ databases">
        <title>Carnegiea gigantea Genome sequencing and assembly v2.</title>
        <authorList>
            <person name="Copetti D."/>
            <person name="Sanderson M.J."/>
            <person name="Burquez A."/>
            <person name="Wojciechowski M.F."/>
        </authorList>
    </citation>
    <scope>NUCLEOTIDE SEQUENCE</scope>
    <source>
        <strain evidence="2">SGP5-SGP5p</strain>
        <tissue evidence="2">Aerial part</tissue>
    </source>
</reference>
<gene>
    <name evidence="2" type="ORF">Cgig2_021321</name>
</gene>
<dbReference type="Proteomes" id="UP001153076">
    <property type="component" value="Unassembled WGS sequence"/>
</dbReference>
<feature type="compositionally biased region" description="Polar residues" evidence="1">
    <location>
        <begin position="124"/>
        <end position="133"/>
    </location>
</feature>
<evidence type="ECO:0000313" key="3">
    <source>
        <dbReference type="Proteomes" id="UP001153076"/>
    </source>
</evidence>
<proteinExistence type="predicted"/>
<keyword evidence="3" id="KW-1185">Reference proteome</keyword>
<dbReference type="AlphaFoldDB" id="A0A9Q1JGX2"/>
<evidence type="ECO:0000313" key="2">
    <source>
        <dbReference type="EMBL" id="KAJ8422014.1"/>
    </source>
</evidence>
<organism evidence="2 3">
    <name type="scientific">Carnegiea gigantea</name>
    <dbReference type="NCBI Taxonomy" id="171969"/>
    <lineage>
        <taxon>Eukaryota</taxon>
        <taxon>Viridiplantae</taxon>
        <taxon>Streptophyta</taxon>
        <taxon>Embryophyta</taxon>
        <taxon>Tracheophyta</taxon>
        <taxon>Spermatophyta</taxon>
        <taxon>Magnoliopsida</taxon>
        <taxon>eudicotyledons</taxon>
        <taxon>Gunneridae</taxon>
        <taxon>Pentapetalae</taxon>
        <taxon>Caryophyllales</taxon>
        <taxon>Cactineae</taxon>
        <taxon>Cactaceae</taxon>
        <taxon>Cactoideae</taxon>
        <taxon>Echinocereeae</taxon>
        <taxon>Carnegiea</taxon>
    </lineage>
</organism>
<comment type="caution">
    <text evidence="2">The sequence shown here is derived from an EMBL/GenBank/DDBJ whole genome shotgun (WGS) entry which is preliminary data.</text>
</comment>
<protein>
    <submittedName>
        <fullName evidence="2">Uncharacterized protein</fullName>
    </submittedName>
</protein>
<name>A0A9Q1JGX2_9CARY</name>
<feature type="region of interest" description="Disordered" evidence="1">
    <location>
        <begin position="1"/>
        <end position="20"/>
    </location>
</feature>
<dbReference type="EMBL" id="JAKOGI010002433">
    <property type="protein sequence ID" value="KAJ8422014.1"/>
    <property type="molecule type" value="Genomic_DNA"/>
</dbReference>
<sequence>MSSGTVEVGVVPPMEGVGNDVTIDPSSQSMEHGFSMLPESTEVEGATMVSAYGPGEDPPLGPSLETVTNDEVIDTSSLFAEHGFSMPPASTKVEAANVVCTARPSVDPQLGPSLKTKPAVVHGTSYTDSTRQPRAQKGQKDSKLGVMAVEMACVDSAPTEESIDPKVLDMHMILVQGPASGPSVWDLGNVWLTEQVSTKFMRSCKKCCMF</sequence>
<feature type="region of interest" description="Disordered" evidence="1">
    <location>
        <begin position="109"/>
        <end position="142"/>
    </location>
</feature>
<accession>A0A9Q1JGX2</accession>